<sequence length="104" mass="10970">MAVIERAGADGGPRNLGLLLDLYHLAANGADVEAAIRAWGAGAAHVQIADAPGRGVPGSGELPLVDWVRTLRERGYGGAVALEYVATEDDPFAHFDFETWKDLA</sequence>
<reference evidence="3 4" key="1">
    <citation type="journal article" date="2019" name="Int. J. Syst. Evol. Microbiol.">
        <title>The Global Catalogue of Microorganisms (GCM) 10K type strain sequencing project: providing services to taxonomists for standard genome sequencing and annotation.</title>
        <authorList>
            <consortium name="The Broad Institute Genomics Platform"/>
            <consortium name="The Broad Institute Genome Sequencing Center for Infectious Disease"/>
            <person name="Wu L."/>
            <person name="Ma J."/>
        </authorList>
    </citation>
    <scope>NUCLEOTIDE SEQUENCE [LARGE SCALE GENOMIC DNA]</scope>
    <source>
        <strain evidence="3 4">JCM 3325</strain>
    </source>
</reference>
<dbReference type="InterPro" id="IPR050417">
    <property type="entry name" value="Sugar_Epim/Isomerase"/>
</dbReference>
<keyword evidence="1" id="KW-0413">Isomerase</keyword>
<dbReference type="Gene3D" id="3.20.20.150">
    <property type="entry name" value="Divalent-metal-dependent TIM barrel enzymes"/>
    <property type="match status" value="1"/>
</dbReference>
<evidence type="ECO:0000259" key="2">
    <source>
        <dbReference type="Pfam" id="PF01261"/>
    </source>
</evidence>
<dbReference type="InterPro" id="IPR036237">
    <property type="entry name" value="Xyl_isomerase-like_sf"/>
</dbReference>
<name>A0ABN3KKE5_9ACTN</name>
<comment type="caution">
    <text evidence="3">The sequence shown here is derived from an EMBL/GenBank/DDBJ whole genome shotgun (WGS) entry which is preliminary data.</text>
</comment>
<gene>
    <name evidence="3" type="ORF">GCM10010191_95290</name>
</gene>
<proteinExistence type="predicted"/>
<dbReference type="InterPro" id="IPR013022">
    <property type="entry name" value="Xyl_isomerase-like_TIM-brl"/>
</dbReference>
<evidence type="ECO:0000313" key="4">
    <source>
        <dbReference type="Proteomes" id="UP001501231"/>
    </source>
</evidence>
<accession>A0ABN3KKE5</accession>
<dbReference type="SUPFAM" id="SSF51658">
    <property type="entry name" value="Xylose isomerase-like"/>
    <property type="match status" value="1"/>
</dbReference>
<dbReference type="Pfam" id="PF01261">
    <property type="entry name" value="AP_endonuc_2"/>
    <property type="match status" value="1"/>
</dbReference>
<dbReference type="Proteomes" id="UP001501231">
    <property type="component" value="Unassembled WGS sequence"/>
</dbReference>
<dbReference type="PANTHER" id="PTHR43489">
    <property type="entry name" value="ISOMERASE"/>
    <property type="match status" value="1"/>
</dbReference>
<evidence type="ECO:0000256" key="1">
    <source>
        <dbReference type="ARBA" id="ARBA00023235"/>
    </source>
</evidence>
<dbReference type="RefSeq" id="WP_344598745.1">
    <property type="nucleotide sequence ID" value="NZ_BAAARW010000050.1"/>
</dbReference>
<evidence type="ECO:0000313" key="3">
    <source>
        <dbReference type="EMBL" id="GAA2459873.1"/>
    </source>
</evidence>
<feature type="domain" description="Xylose isomerase-like TIM barrel" evidence="2">
    <location>
        <begin position="13"/>
        <end position="87"/>
    </location>
</feature>
<dbReference type="PANTHER" id="PTHR43489:SF6">
    <property type="entry name" value="HYDROXYPYRUVATE ISOMERASE-RELATED"/>
    <property type="match status" value="1"/>
</dbReference>
<protein>
    <recommendedName>
        <fullName evidence="2">Xylose isomerase-like TIM barrel domain-containing protein</fullName>
    </recommendedName>
</protein>
<keyword evidence="4" id="KW-1185">Reference proteome</keyword>
<dbReference type="EMBL" id="BAAARW010000050">
    <property type="protein sequence ID" value="GAA2459873.1"/>
    <property type="molecule type" value="Genomic_DNA"/>
</dbReference>
<organism evidence="3 4">
    <name type="scientific">Actinomadura vinacea</name>
    <dbReference type="NCBI Taxonomy" id="115336"/>
    <lineage>
        <taxon>Bacteria</taxon>
        <taxon>Bacillati</taxon>
        <taxon>Actinomycetota</taxon>
        <taxon>Actinomycetes</taxon>
        <taxon>Streptosporangiales</taxon>
        <taxon>Thermomonosporaceae</taxon>
        <taxon>Actinomadura</taxon>
    </lineage>
</organism>